<gene>
    <name evidence="2" type="ORF">IFO66_06290</name>
</gene>
<feature type="transmembrane region" description="Helical" evidence="1">
    <location>
        <begin position="109"/>
        <end position="133"/>
    </location>
</feature>
<evidence type="ECO:0000256" key="1">
    <source>
        <dbReference type="SAM" id="Phobius"/>
    </source>
</evidence>
<dbReference type="RefSeq" id="WP_192024331.1">
    <property type="nucleotide sequence ID" value="NZ_JACYTN010000003.1"/>
</dbReference>
<keyword evidence="3" id="KW-1185">Reference proteome</keyword>
<accession>A0ABR9AW89</accession>
<protein>
    <submittedName>
        <fullName evidence="2">Uncharacterized protein</fullName>
    </submittedName>
</protein>
<feature type="transmembrane region" description="Helical" evidence="1">
    <location>
        <begin position="21"/>
        <end position="41"/>
    </location>
</feature>
<comment type="caution">
    <text evidence="2">The sequence shown here is derived from an EMBL/GenBank/DDBJ whole genome shotgun (WGS) entry which is preliminary data.</text>
</comment>
<feature type="transmembrane region" description="Helical" evidence="1">
    <location>
        <begin position="82"/>
        <end position="103"/>
    </location>
</feature>
<keyword evidence="1" id="KW-0472">Membrane</keyword>
<feature type="transmembrane region" description="Helical" evidence="1">
    <location>
        <begin position="53"/>
        <end position="70"/>
    </location>
</feature>
<organism evidence="2 3">
    <name type="scientific">Paenibacillus arenosi</name>
    <dbReference type="NCBI Taxonomy" id="2774142"/>
    <lineage>
        <taxon>Bacteria</taxon>
        <taxon>Bacillati</taxon>
        <taxon>Bacillota</taxon>
        <taxon>Bacilli</taxon>
        <taxon>Bacillales</taxon>
        <taxon>Paenibacillaceae</taxon>
        <taxon>Paenibacillus</taxon>
    </lineage>
</organism>
<keyword evidence="1" id="KW-1133">Transmembrane helix</keyword>
<proteinExistence type="predicted"/>
<dbReference type="Proteomes" id="UP000634529">
    <property type="component" value="Unassembled WGS sequence"/>
</dbReference>
<reference evidence="2 3" key="1">
    <citation type="submission" date="2020-09" db="EMBL/GenBank/DDBJ databases">
        <title>Paenibacillus sp. CAU 1523 isolated from sand of Haeundae Beach.</title>
        <authorList>
            <person name="Kim W."/>
        </authorList>
    </citation>
    <scope>NUCLEOTIDE SEQUENCE [LARGE SCALE GENOMIC DNA]</scope>
    <source>
        <strain evidence="2 3">CAU 1523</strain>
    </source>
</reference>
<keyword evidence="1" id="KW-0812">Transmembrane</keyword>
<evidence type="ECO:0000313" key="2">
    <source>
        <dbReference type="EMBL" id="MBD8497914.1"/>
    </source>
</evidence>
<name>A0ABR9AW89_9BACL</name>
<dbReference type="EMBL" id="JACYTN010000003">
    <property type="protein sequence ID" value="MBD8497914.1"/>
    <property type="molecule type" value="Genomic_DNA"/>
</dbReference>
<evidence type="ECO:0000313" key="3">
    <source>
        <dbReference type="Proteomes" id="UP000634529"/>
    </source>
</evidence>
<sequence length="147" mass="16050">MTQSQNVVRQLIGESWIRKVLLLNAISSTGTGLLLLLFPGYIGELSGLDNKAALMGVGVYLLLVVAFVFITVTKKVVSPKAVLTLSVIDFLWFVKSVVLLVASSSFLTTIGTIAVIFIAVVVGVFGIFEAVYYKHNRLYSTTRQQHI</sequence>